<protein>
    <submittedName>
        <fullName evidence="3">Uncharacterized protein</fullName>
    </submittedName>
</protein>
<keyword evidence="2" id="KW-0732">Signal</keyword>
<dbReference type="GeneID" id="126885674"/>
<name>A0ABM5KDQ3_DIAVI</name>
<proteinExistence type="predicted"/>
<dbReference type="Proteomes" id="UP001652700">
    <property type="component" value="Unplaced"/>
</dbReference>
<organism evidence="3 4">
    <name type="scientific">Diabrotica virgifera virgifera</name>
    <name type="common">western corn rootworm</name>
    <dbReference type="NCBI Taxonomy" id="50390"/>
    <lineage>
        <taxon>Eukaryota</taxon>
        <taxon>Metazoa</taxon>
        <taxon>Ecdysozoa</taxon>
        <taxon>Arthropoda</taxon>
        <taxon>Hexapoda</taxon>
        <taxon>Insecta</taxon>
        <taxon>Pterygota</taxon>
        <taxon>Neoptera</taxon>
        <taxon>Endopterygota</taxon>
        <taxon>Coleoptera</taxon>
        <taxon>Polyphaga</taxon>
        <taxon>Cucujiformia</taxon>
        <taxon>Chrysomeloidea</taxon>
        <taxon>Chrysomelidae</taxon>
        <taxon>Galerucinae</taxon>
        <taxon>Diabroticina</taxon>
        <taxon>Diabroticites</taxon>
        <taxon>Diabrotica</taxon>
    </lineage>
</organism>
<evidence type="ECO:0000256" key="1">
    <source>
        <dbReference type="SAM" id="Coils"/>
    </source>
</evidence>
<feature type="coiled-coil region" evidence="1">
    <location>
        <begin position="404"/>
        <end position="487"/>
    </location>
</feature>
<keyword evidence="4" id="KW-1185">Reference proteome</keyword>
<evidence type="ECO:0000256" key="2">
    <source>
        <dbReference type="SAM" id="SignalP"/>
    </source>
</evidence>
<accession>A0ABM5KDQ3</accession>
<evidence type="ECO:0000313" key="3">
    <source>
        <dbReference type="EnsemblMetazoa" id="XP_050508325.1"/>
    </source>
</evidence>
<keyword evidence="1" id="KW-0175">Coiled coil</keyword>
<sequence>MLPKMFKLSYILLAVYTFSVCESFENSGKYFQTLDENLARDELVVDNVTSENVFPLKNEVTKWKSITIGPTAYSVGLAQTGFELTSWSLNANRTQFIMNSNISIATTNKPKDIVLFHNRRNGKSEIVIIVSFSDSNHLEWFISVDNNINKIWSWEFDNLVNHFNYFKMSNRNILFVVTNIGQGFLYEFNFREDPLERWALQNFRLSSASYSVFNNYRGNYYLSVLQKNQITVYKYENTLFRNYTVLQSTNVSSIISFDIGAKTFLAINGYSAGIFEFCKNGLTRLSVDNSNLDGITYWLAITIDTYRDDVVLVAERNVDHGTHNVFEVDIFTYNIDKFEEHEDIPCFSFGEQTSRLTCFPSEQRISGSGYVSIQDKIALLVPKSDKEFVLFSLNGRIKEIQDPRKKELDELQEIKKKLAVHIEELDKRYEELSKAKTKQKMQDTKTVSPIVGAMEDSEDVSVYLEELEDIEAAIKKLSDKVNNITRNDKNSKLDMIILNGNVKFENIDANKMEVENISKKNATELLIDIVRKDNITNVLRNKTFTEMVTLQKLNANTVNGIDASNIAFTDKALVIDGNITFEKPVILGNVYLSSGNLNDMNIESEAITLTKKHEGSLEFEEIKVEDNFKAAKVNNINLRRLSTVRSSSDGSIDATQPSDLPDIHISNNLTVTLINGVNFTEFYHSLCFVNTFCFIPGEVKLKGEVNATKVFAENLNGLMYRLEYVFKNSDTRVDITGKKTFKKSLKTSKLRNVGRINKITTKDLISTSFPQHLGNKTFKQIVVTNLFRVDGELVGKLAEQFLTNPSLEETDRLNYSVQFKNLEVNGNIFLSNKFMGKNYSKLLKSILYHDEPNAMVSAPKTFASGLSVSQLNIQSNSINNVSLNSIISKDENQTLKINLLKGKIFIKHIFVKGTFDGKNITEFDDSLVKLTGEQYIDSTLTFNDLEVNKTLEITDNLNDIGTEEFLYTINGGSIGKHVNFDNISVDNMTVLGNIRGNISGFNLQHFSENYFSATKNQTIPSKFHLKAATVDKLLANRINGNINNISVDDESFNKNLREVLNLEKMKVDNLRIEESANFTKVNNKPVETILPIGIRNPVSNSTKKNLTLETDLLVPSIKIHKLSSVDWNDFVKQVVFKNNSDVVFTGNKSFENGITVEKLVEIKQLNDVPLEDILTKENNQTIRGPLHVQGNVEFVKAFIKNKMHGMSVPDMLKVISVSNRNYRILSDIVFSRLPYIKFLNIQGRVNDKNIDKVFKNLAYKNKDILLTNDTVFKEPVYVKGNLAVSGFINHINFSDVYPKIVLTTSDTDIDSVVKFKKPILVQNKLSIDENLVTNSLQGFNTKEWVEKSIPLNKGLIKGHYKFEHMVINDNLITDFVNDIDMKQIVPLKTDQNIDHLNFKLLRFVNDIPVGKTVNDLFLPAEVRRSLTLDTDQEISPTTIFDLILIHKNLQISKLNNQETSKMVTTNTDQILTASYHFNSKCVAEKDLEVDGFINGVKLDDWKKRTLKINSESTQFVCNDWKLENITFLNNLESRNTVSDLNLTQVSNEIKDRRDFKFQLENGTLRDYKGICKDVSFFYDKAQSQIYRFKYFEMFQQLSFSNNINLAYTFIHKNILYLLVNKQDCLTDIKRFNGTSFVPFLVKISTGEFEQIVSTWDHDVLFLVTRGSKKSKCSNTGGVNIWTFDENGVELKFSLENQELLQDSRIPSTFYVLGKDGVVEYKLKKNFEFPRRHRRWEIFDKNAAFMPRGIKTGLAIRTGRNLIFLDKEDPQVKDIEGNAISESVIKGTTRREDNSFIPGRNGGDIAVLTVGTRSSRNDLLAVANHEETVVKNSMDFVRIYDDPLIGKLFDKVPTYRPSSLLPLEFNQGETLLAFMENRRILKVYEYQGIQGFEHRTSIKVQASSLFQVDLPIKGDLNPRKVVGAVDRNRITLLMAVMDGNQISDDLNCAL</sequence>
<feature type="chain" id="PRO_5045943115" evidence="2">
    <location>
        <begin position="24"/>
        <end position="1949"/>
    </location>
</feature>
<evidence type="ECO:0000313" key="4">
    <source>
        <dbReference type="Proteomes" id="UP001652700"/>
    </source>
</evidence>
<dbReference type="RefSeq" id="XP_050508325.1">
    <property type="nucleotide sequence ID" value="XM_050652368.1"/>
</dbReference>
<feature type="signal peptide" evidence="2">
    <location>
        <begin position="1"/>
        <end position="23"/>
    </location>
</feature>
<dbReference type="EnsemblMetazoa" id="XM_050652368.1">
    <property type="protein sequence ID" value="XP_050508325.1"/>
    <property type="gene ID" value="LOC126885674"/>
</dbReference>
<reference evidence="3" key="1">
    <citation type="submission" date="2025-05" db="UniProtKB">
        <authorList>
            <consortium name="EnsemblMetazoa"/>
        </authorList>
    </citation>
    <scope>IDENTIFICATION</scope>
</reference>